<proteinExistence type="inferred from homology"/>
<feature type="compositionally biased region" description="Pro residues" evidence="2">
    <location>
        <begin position="1"/>
        <end position="38"/>
    </location>
</feature>
<protein>
    <recommendedName>
        <fullName evidence="3">Cyclin-like domain-containing protein</fullName>
    </recommendedName>
</protein>
<evidence type="ECO:0000256" key="2">
    <source>
        <dbReference type="SAM" id="MobiDB-lite"/>
    </source>
</evidence>
<name>A0ABQ6N6G6_9STRA</name>
<comment type="caution">
    <text evidence="4">The sequence shown here is derived from an EMBL/GenBank/DDBJ whole genome shotgun (WGS) entry which is preliminary data.</text>
</comment>
<keyword evidence="1" id="KW-0195">Cyclin</keyword>
<reference evidence="4 5" key="1">
    <citation type="journal article" date="2023" name="Commun. Biol.">
        <title>Genome analysis of Parmales, the sister group of diatoms, reveals the evolutionary specialization of diatoms from phago-mixotrophs to photoautotrophs.</title>
        <authorList>
            <person name="Ban H."/>
            <person name="Sato S."/>
            <person name="Yoshikawa S."/>
            <person name="Yamada K."/>
            <person name="Nakamura Y."/>
            <person name="Ichinomiya M."/>
            <person name="Sato N."/>
            <person name="Blanc-Mathieu R."/>
            <person name="Endo H."/>
            <person name="Kuwata A."/>
            <person name="Ogata H."/>
        </authorList>
    </citation>
    <scope>NUCLEOTIDE SEQUENCE [LARGE SCALE GENOMIC DNA]</scope>
</reference>
<evidence type="ECO:0000313" key="5">
    <source>
        <dbReference type="Proteomes" id="UP001165060"/>
    </source>
</evidence>
<comment type="similarity">
    <text evidence="1">Belongs to the cyclin family.</text>
</comment>
<dbReference type="SMART" id="SM00385">
    <property type="entry name" value="CYCLIN"/>
    <property type="match status" value="1"/>
</dbReference>
<feature type="non-terminal residue" evidence="4">
    <location>
        <position position="1"/>
    </location>
</feature>
<evidence type="ECO:0000256" key="1">
    <source>
        <dbReference type="RuleBase" id="RU000383"/>
    </source>
</evidence>
<feature type="compositionally biased region" description="Basic and acidic residues" evidence="2">
    <location>
        <begin position="82"/>
        <end position="94"/>
    </location>
</feature>
<dbReference type="EMBL" id="BRYB01002192">
    <property type="protein sequence ID" value="GMI40988.1"/>
    <property type="molecule type" value="Genomic_DNA"/>
</dbReference>
<dbReference type="PANTHER" id="PTHR14248">
    <property type="entry name" value="CYCLIN Y, ISOFORM A"/>
    <property type="match status" value="1"/>
</dbReference>
<feature type="domain" description="Cyclin-like" evidence="3">
    <location>
        <begin position="213"/>
        <end position="298"/>
    </location>
</feature>
<evidence type="ECO:0000313" key="4">
    <source>
        <dbReference type="EMBL" id="GMI40988.1"/>
    </source>
</evidence>
<evidence type="ECO:0000259" key="3">
    <source>
        <dbReference type="SMART" id="SM00385"/>
    </source>
</evidence>
<organism evidence="4 5">
    <name type="scientific">Tetraparma gracilis</name>
    <dbReference type="NCBI Taxonomy" id="2962635"/>
    <lineage>
        <taxon>Eukaryota</taxon>
        <taxon>Sar</taxon>
        <taxon>Stramenopiles</taxon>
        <taxon>Ochrophyta</taxon>
        <taxon>Bolidophyceae</taxon>
        <taxon>Parmales</taxon>
        <taxon>Triparmaceae</taxon>
        <taxon>Tetraparma</taxon>
    </lineage>
</organism>
<gene>
    <name evidence="4" type="ORF">TeGR_g10430</name>
</gene>
<dbReference type="SUPFAM" id="SSF47954">
    <property type="entry name" value="Cyclin-like"/>
    <property type="match status" value="1"/>
</dbReference>
<dbReference type="Gene3D" id="1.10.472.10">
    <property type="entry name" value="Cyclin-like"/>
    <property type="match status" value="1"/>
</dbReference>
<dbReference type="Proteomes" id="UP001165060">
    <property type="component" value="Unassembled WGS sequence"/>
</dbReference>
<keyword evidence="5" id="KW-1185">Reference proteome</keyword>
<dbReference type="CDD" id="cd20540">
    <property type="entry name" value="CYCLIN_CCNY_like"/>
    <property type="match status" value="1"/>
</dbReference>
<dbReference type="Pfam" id="PF00134">
    <property type="entry name" value="Cyclin_N"/>
    <property type="match status" value="1"/>
</dbReference>
<dbReference type="InterPro" id="IPR006671">
    <property type="entry name" value="Cyclin_N"/>
</dbReference>
<accession>A0ABQ6N6G6</accession>
<feature type="region of interest" description="Disordered" evidence="2">
    <location>
        <begin position="1"/>
        <end position="114"/>
    </location>
</feature>
<sequence>LTPPTPTPAPPAPPAPPGAAPSPAPALPPPSPAAPSPAPALSSSGPGQKRGALRASRGVAIDLSRNETFRPTSDAYTPAQPRAREERRRGRAADALDAPAAQAAGGRAEAANDVGSSMGGITRINVRDALKRVSLLLYRHITRIERRYQCRDESTENRGLFHTDKLELFREANFVTPRYRYTRAPGAMGGPGALVCEAVDPDPQMPSEREIYDFMYRLFSRVQLSAECSIVCFIYVERLMERANVPLMTNTWRPVVLCALLLASKVWQDLSSWNVEFEQVYPRFKLEAINQLEHQFLSSIKWDLYISSQLYAKYYFALRSLMEKKDFRQRYNQMAQAQAITAGAMKIEERSVAVKEEVLLHLSRSM</sequence>
<feature type="compositionally biased region" description="Low complexity" evidence="2">
    <location>
        <begin position="95"/>
        <end position="111"/>
    </location>
</feature>
<dbReference type="InterPro" id="IPR036915">
    <property type="entry name" value="Cyclin-like_sf"/>
</dbReference>
<dbReference type="InterPro" id="IPR013763">
    <property type="entry name" value="Cyclin-like_dom"/>
</dbReference>